<sequence>MPPERILILSDYPDMIKHQQVHAPMITQLYTTLFLIDHFSHIIHFNDRSSISYSTLWHPDSYLQHYADRFLIHRSWSDIDFPSYDRIICHFDYELTLQTYLHTHHPQLSHDHIYSLVNPAYKAPTPIFKTVSTLFRQGSIWEVSSTLKLGSLHAFKQDLIQAYIGRKREDEEQRFHSLLQKITQNNKRIPIRKILILDDYKRSFFIGDSTVWVRFYKKVLRHCGDYTETVINCNNQRTGPRLQELYTTTFGAHVSISCLPWEQLDLSHYDLILVEGDLVLQFLLYIAPMYDTVLQHTAIYTITALKQDDFDDRYGWEFFKNSIASGNPAADKEIYISPSEIATADTWLENKGICQDDYLVILQNGSTEDKKVILFNEFVKLLQSLLQKEKVKVVIFDVPGGNTEESIQPFLTAAEYNNVIFVSGMGLRKDMSLIASRYTRLVIGPCTGILHLANGALTYLVNNGHTQNRHVPFLLVYTGIQAHDEAYLPYNWWRHSLVHCAVIVNQHLVSLENSPADITTFQQTAGEVQHITAQMLMDYLSAEPTLYPFRYITGSSID</sequence>
<proteinExistence type="predicted"/>
<evidence type="ECO:0008006" key="5">
    <source>
        <dbReference type="Google" id="ProtNLM"/>
    </source>
</evidence>
<dbReference type="EMBL" id="FPIZ01000001">
    <property type="protein sequence ID" value="SFW13618.1"/>
    <property type="molecule type" value="Genomic_DNA"/>
</dbReference>
<dbReference type="Gene3D" id="3.40.50.2000">
    <property type="entry name" value="Glycogen Phosphorylase B"/>
    <property type="match status" value="1"/>
</dbReference>
<dbReference type="Proteomes" id="UP001326715">
    <property type="component" value="Chromosome"/>
</dbReference>
<keyword evidence="4" id="KW-1185">Reference proteome</keyword>
<evidence type="ECO:0000313" key="2">
    <source>
        <dbReference type="EMBL" id="WQG89484.1"/>
    </source>
</evidence>
<protein>
    <recommendedName>
        <fullName evidence="5">ADP-heptose:LPS heptosyltransferase</fullName>
    </recommendedName>
</protein>
<dbReference type="OrthoDB" id="656785at2"/>
<dbReference type="EMBL" id="CP140154">
    <property type="protein sequence ID" value="WQG89484.1"/>
    <property type="molecule type" value="Genomic_DNA"/>
</dbReference>
<evidence type="ECO:0000313" key="3">
    <source>
        <dbReference type="Proteomes" id="UP000183788"/>
    </source>
</evidence>
<dbReference type="RefSeq" id="WP_072356716.1">
    <property type="nucleotide sequence ID" value="NZ_CP139972.1"/>
</dbReference>
<evidence type="ECO:0000313" key="4">
    <source>
        <dbReference type="Proteomes" id="UP001326715"/>
    </source>
</evidence>
<dbReference type="SUPFAM" id="SSF53756">
    <property type="entry name" value="UDP-Glycosyltransferase/glycogen phosphorylase"/>
    <property type="match status" value="1"/>
</dbReference>
<dbReference type="AlphaFoldDB" id="A0A1K1LRX1"/>
<name>A0A1K1LRX1_9BACT</name>
<reference evidence="2 4" key="2">
    <citation type="submission" date="2023-11" db="EMBL/GenBank/DDBJ databases">
        <title>MicrobeMod: A computational toolkit for identifying prokaryotic methylation and restriction-modification with nanopore sequencing.</title>
        <authorList>
            <person name="Crits-Christoph A."/>
            <person name="Kang S.C."/>
            <person name="Lee H."/>
            <person name="Ostrov N."/>
        </authorList>
    </citation>
    <scope>NUCLEOTIDE SEQUENCE [LARGE SCALE GENOMIC DNA]</scope>
    <source>
        <strain evidence="2 4">ATCC 23090</strain>
    </source>
</reference>
<accession>A0A1K1LRX1</accession>
<dbReference type="Proteomes" id="UP000183788">
    <property type="component" value="Unassembled WGS sequence"/>
</dbReference>
<organism evidence="1 3">
    <name type="scientific">Chitinophaga sancti</name>
    <dbReference type="NCBI Taxonomy" id="1004"/>
    <lineage>
        <taxon>Bacteria</taxon>
        <taxon>Pseudomonadati</taxon>
        <taxon>Bacteroidota</taxon>
        <taxon>Chitinophagia</taxon>
        <taxon>Chitinophagales</taxon>
        <taxon>Chitinophagaceae</taxon>
        <taxon>Chitinophaga</taxon>
    </lineage>
</organism>
<evidence type="ECO:0000313" key="1">
    <source>
        <dbReference type="EMBL" id="SFW13618.1"/>
    </source>
</evidence>
<reference evidence="1 3" key="1">
    <citation type="submission" date="2016-11" db="EMBL/GenBank/DDBJ databases">
        <authorList>
            <person name="Jaros S."/>
            <person name="Januszkiewicz K."/>
            <person name="Wedrychowicz H."/>
        </authorList>
    </citation>
    <scope>NUCLEOTIDE SEQUENCE [LARGE SCALE GENOMIC DNA]</scope>
    <source>
        <strain evidence="1 3">DSM 784</strain>
    </source>
</reference>
<gene>
    <name evidence="1" type="ORF">SAMN05661012_00170</name>
    <name evidence="2" type="ORF">SR876_31620</name>
</gene>
<dbReference type="STRING" id="1004.SAMN05661012_00170"/>